<keyword evidence="9" id="KW-1185">Reference proteome</keyword>
<reference evidence="8 9" key="1">
    <citation type="submission" date="2024-03" db="EMBL/GenBank/DDBJ databases">
        <title>Human intestinal bacterial collection.</title>
        <authorList>
            <person name="Pauvert C."/>
            <person name="Hitch T.C.A."/>
            <person name="Clavel T."/>
        </authorList>
    </citation>
    <scope>NUCLEOTIDE SEQUENCE [LARGE SCALE GENOMIC DNA]</scope>
    <source>
        <strain evidence="8 9">CLA-AP-H27</strain>
    </source>
</reference>
<evidence type="ECO:0000313" key="8">
    <source>
        <dbReference type="EMBL" id="MEQ2562960.1"/>
    </source>
</evidence>
<evidence type="ECO:0000256" key="6">
    <source>
        <dbReference type="SAM" id="MobiDB-lite"/>
    </source>
</evidence>
<accession>A0ABV1HKW2</accession>
<proteinExistence type="predicted"/>
<gene>
    <name evidence="8" type="ORF">WMO41_07250</name>
</gene>
<evidence type="ECO:0000256" key="2">
    <source>
        <dbReference type="ARBA" id="ARBA00022723"/>
    </source>
</evidence>
<evidence type="ECO:0000256" key="5">
    <source>
        <dbReference type="ARBA" id="ARBA00023049"/>
    </source>
</evidence>
<evidence type="ECO:0000256" key="1">
    <source>
        <dbReference type="ARBA" id="ARBA00022670"/>
    </source>
</evidence>
<keyword evidence="1" id="KW-0645">Protease</keyword>
<keyword evidence="3" id="KW-0378">Hydrolase</keyword>
<dbReference type="Proteomes" id="UP001437460">
    <property type="component" value="Unassembled WGS sequence"/>
</dbReference>
<protein>
    <submittedName>
        <fullName evidence="8">Mov34/MPN/PAD-1 family protein</fullName>
    </submittedName>
</protein>
<dbReference type="InterPro" id="IPR028090">
    <property type="entry name" value="JAB_dom_prok"/>
</dbReference>
<feature type="domain" description="JAB" evidence="7">
    <location>
        <begin position="402"/>
        <end position="465"/>
    </location>
</feature>
<evidence type="ECO:0000256" key="3">
    <source>
        <dbReference type="ARBA" id="ARBA00022801"/>
    </source>
</evidence>
<feature type="compositionally biased region" description="Basic and acidic residues" evidence="6">
    <location>
        <begin position="18"/>
        <end position="32"/>
    </location>
</feature>
<keyword evidence="2" id="KW-0479">Metal-binding</keyword>
<evidence type="ECO:0000256" key="4">
    <source>
        <dbReference type="ARBA" id="ARBA00022833"/>
    </source>
</evidence>
<name>A0ABV1HKW2_9FIRM</name>
<comment type="caution">
    <text evidence="8">The sequence shown here is derived from an EMBL/GenBank/DDBJ whole genome shotgun (WGS) entry which is preliminary data.</text>
</comment>
<keyword evidence="5" id="KW-0482">Metalloprotease</keyword>
<dbReference type="Pfam" id="PF14464">
    <property type="entry name" value="Prok-JAB"/>
    <property type="match status" value="1"/>
</dbReference>
<dbReference type="EMBL" id="JBBMFJ010000012">
    <property type="protein sequence ID" value="MEQ2562960.1"/>
    <property type="molecule type" value="Genomic_DNA"/>
</dbReference>
<evidence type="ECO:0000259" key="7">
    <source>
        <dbReference type="Pfam" id="PF14464"/>
    </source>
</evidence>
<evidence type="ECO:0000313" key="9">
    <source>
        <dbReference type="Proteomes" id="UP001437460"/>
    </source>
</evidence>
<organism evidence="8 9">
    <name type="scientific">Ventrimonas faecis</name>
    <dbReference type="NCBI Taxonomy" id="3133170"/>
    <lineage>
        <taxon>Bacteria</taxon>
        <taxon>Bacillati</taxon>
        <taxon>Bacillota</taxon>
        <taxon>Clostridia</taxon>
        <taxon>Lachnospirales</taxon>
        <taxon>Lachnospiraceae</taxon>
        <taxon>Ventrimonas</taxon>
    </lineage>
</organism>
<sequence length="596" mass="67352">MQMSFFDFEEFNELKAEAKKKEAPRKKKEEKQKKKAAPKTVYKLPLTLKSVAGDLMMTEGTGTEEEVKQFLAEQGPFFAICDVSKKEDAYLCRPKNHEGVEKGTISVDGMQVFFGAEAVDVTALTGEVDLTNLFEYVLKSKGLSGLKLTLFKNENNVVLLPAESSAITVPFEDTEEIMVLKAGEELTIGISEEAETLEEQLKELDGYGSLYDLYPCGEKYYLGPKYAGASSASTVKVTKYAIDGVKLSLMFTSYDLSSEDFGGKKSVTEEDLLNFLDAKGHLEYRLAGAVFTWLGKDKNILYVGTKGSKKGADDKETLDKMQLSIGRQRVMYQGEIYEILNHPCFYCGSSLESDQKLFIWKLEKVDISYWLAISQFFCENCDSEVAVHLFYDPTRNNFKWFVPFQQVYHASVEAEREPYLECYEVSGLVKVGEFHSHGRIPAFFSATDDEDETFPGLYGVVSCGDDRKVYRAVLGADKQIFLTEEQMKAVVYDSGEDRQSWVLGWFHQVYNKSNGNGSHYIVLVGQEKTKAIYVPSYEMARFFEGIFHVYSIDRGLRKDYCPQDHHFLISAEELTWRKGDPLLCGCGYADQLVALL</sequence>
<keyword evidence="4" id="KW-0862">Zinc</keyword>
<dbReference type="RefSeq" id="WP_349229182.1">
    <property type="nucleotide sequence ID" value="NZ_JBBMFJ010000012.1"/>
</dbReference>
<feature type="region of interest" description="Disordered" evidence="6">
    <location>
        <begin position="18"/>
        <end position="38"/>
    </location>
</feature>